<dbReference type="Proteomes" id="UP000031843">
    <property type="component" value="Chromosome main"/>
</dbReference>
<evidence type="ECO:0000313" key="1">
    <source>
        <dbReference type="EMBL" id="AJG18851.1"/>
    </source>
</evidence>
<proteinExistence type="predicted"/>
<dbReference type="STRING" id="68895.RR42_m1450"/>
<keyword evidence="2" id="KW-1185">Reference proteome</keyword>
<sequence>MDDRDARIDNVIRDIYDQKRVNDLQDLRIGQLEGRHSTGDRSTK</sequence>
<organism evidence="1 2">
    <name type="scientific">Cupriavidus basilensis</name>
    <dbReference type="NCBI Taxonomy" id="68895"/>
    <lineage>
        <taxon>Bacteria</taxon>
        <taxon>Pseudomonadati</taxon>
        <taxon>Pseudomonadota</taxon>
        <taxon>Betaproteobacteria</taxon>
        <taxon>Burkholderiales</taxon>
        <taxon>Burkholderiaceae</taxon>
        <taxon>Cupriavidus</taxon>
    </lineage>
</organism>
<dbReference type="EMBL" id="CP010536">
    <property type="protein sequence ID" value="AJG18851.1"/>
    <property type="molecule type" value="Genomic_DNA"/>
</dbReference>
<protein>
    <submittedName>
        <fullName evidence="1">Uncharacterized protein</fullName>
    </submittedName>
</protein>
<reference evidence="1 2" key="1">
    <citation type="journal article" date="2015" name="Genome Announc.">
        <title>Complete Genome Sequence of Cupriavidus basilensis 4G11, Isolated from the Oak Ridge Field Research Center Site.</title>
        <authorList>
            <person name="Ray J."/>
            <person name="Waters R.J."/>
            <person name="Skerker J.M."/>
            <person name="Kuehl J.V."/>
            <person name="Price M.N."/>
            <person name="Huang J."/>
            <person name="Chakraborty R."/>
            <person name="Arkin A.P."/>
            <person name="Deutschbauer A."/>
        </authorList>
    </citation>
    <scope>NUCLEOTIDE SEQUENCE [LARGE SCALE GENOMIC DNA]</scope>
    <source>
        <strain evidence="1">4G11</strain>
    </source>
</reference>
<dbReference type="KEGG" id="cbw:RR42_m1450"/>
<dbReference type="AlphaFoldDB" id="A0A0C4YDL8"/>
<name>A0A0C4YDL8_9BURK</name>
<evidence type="ECO:0000313" key="2">
    <source>
        <dbReference type="Proteomes" id="UP000031843"/>
    </source>
</evidence>
<accession>A0A0C4YDL8</accession>
<gene>
    <name evidence="1" type="ORF">RR42_m1450</name>
</gene>